<dbReference type="AlphaFoldDB" id="A0A914M0H7"/>
<dbReference type="WBParaSite" id="Minc3s00863g18225">
    <property type="protein sequence ID" value="Minc3s00863g18225"/>
    <property type="gene ID" value="Minc3s00863g18225"/>
</dbReference>
<evidence type="ECO:0000256" key="1">
    <source>
        <dbReference type="SAM" id="Phobius"/>
    </source>
</evidence>
<name>A0A914M0H7_MELIC</name>
<proteinExistence type="predicted"/>
<keyword evidence="1" id="KW-0812">Transmembrane</keyword>
<sequence length="75" mass="7894">MLLFRARPYFWLRIFLKILDSLSTAWIGIGAGISISSTGDGKILGDGVDFGVGFFGGVFVGVGLRSSIIGRGRGA</sequence>
<feature type="transmembrane region" description="Helical" evidence="1">
    <location>
        <begin position="47"/>
        <end position="64"/>
    </location>
</feature>
<dbReference type="Proteomes" id="UP000887563">
    <property type="component" value="Unplaced"/>
</dbReference>
<keyword evidence="1" id="KW-1133">Transmembrane helix</keyword>
<protein>
    <submittedName>
        <fullName evidence="3">Candidate secreted effector</fullName>
    </submittedName>
</protein>
<evidence type="ECO:0000313" key="3">
    <source>
        <dbReference type="WBParaSite" id="Minc3s00863g18225"/>
    </source>
</evidence>
<feature type="transmembrane region" description="Helical" evidence="1">
    <location>
        <begin position="12"/>
        <end position="35"/>
    </location>
</feature>
<keyword evidence="1" id="KW-0472">Membrane</keyword>
<organism evidence="2 3">
    <name type="scientific">Meloidogyne incognita</name>
    <name type="common">Southern root-knot nematode worm</name>
    <name type="synonym">Oxyuris incognita</name>
    <dbReference type="NCBI Taxonomy" id="6306"/>
    <lineage>
        <taxon>Eukaryota</taxon>
        <taxon>Metazoa</taxon>
        <taxon>Ecdysozoa</taxon>
        <taxon>Nematoda</taxon>
        <taxon>Chromadorea</taxon>
        <taxon>Rhabditida</taxon>
        <taxon>Tylenchina</taxon>
        <taxon>Tylenchomorpha</taxon>
        <taxon>Tylenchoidea</taxon>
        <taxon>Meloidogynidae</taxon>
        <taxon>Meloidogyninae</taxon>
        <taxon>Meloidogyne</taxon>
        <taxon>Meloidogyne incognita group</taxon>
    </lineage>
</organism>
<reference evidence="3" key="1">
    <citation type="submission" date="2022-11" db="UniProtKB">
        <authorList>
            <consortium name="WormBaseParasite"/>
        </authorList>
    </citation>
    <scope>IDENTIFICATION</scope>
</reference>
<evidence type="ECO:0000313" key="2">
    <source>
        <dbReference type="Proteomes" id="UP000887563"/>
    </source>
</evidence>
<keyword evidence="2" id="KW-1185">Reference proteome</keyword>
<accession>A0A914M0H7</accession>